<keyword evidence="1" id="KW-0175">Coiled coil</keyword>
<keyword evidence="3" id="KW-0648">Protein biosynthesis</keyword>
<feature type="domain" description="Transcription elongation factor GreA/GreB C-terminal" evidence="2">
    <location>
        <begin position="70"/>
        <end position="142"/>
    </location>
</feature>
<dbReference type="GO" id="GO:0003677">
    <property type="term" value="F:DNA binding"/>
    <property type="evidence" value="ECO:0007669"/>
    <property type="project" value="InterPro"/>
</dbReference>
<dbReference type="EMBL" id="JACXJA010000007">
    <property type="protein sequence ID" value="MBD2861894.1"/>
    <property type="molecule type" value="Genomic_DNA"/>
</dbReference>
<keyword evidence="3" id="KW-0251">Elongation factor</keyword>
<reference evidence="3" key="1">
    <citation type="submission" date="2020-09" db="EMBL/GenBank/DDBJ databases">
        <title>A novel bacterium of genus Paenibacillus, isolated from South China Sea.</title>
        <authorList>
            <person name="Huang H."/>
            <person name="Mo K."/>
            <person name="Hu Y."/>
        </authorList>
    </citation>
    <scope>NUCLEOTIDE SEQUENCE</scope>
    <source>
        <strain evidence="3">IB182363</strain>
    </source>
</reference>
<dbReference type="Gene3D" id="3.10.50.30">
    <property type="entry name" value="Transcription elongation factor, GreA/GreB, C-terminal domain"/>
    <property type="match status" value="1"/>
</dbReference>
<evidence type="ECO:0000313" key="3">
    <source>
        <dbReference type="EMBL" id="MBD2861894.1"/>
    </source>
</evidence>
<dbReference type="Pfam" id="PF01272">
    <property type="entry name" value="GreA_GreB"/>
    <property type="match status" value="1"/>
</dbReference>
<accession>A0A927C6R5</accession>
<dbReference type="InterPro" id="IPR001437">
    <property type="entry name" value="Tscrpt_elong_fac_GreA/B_C"/>
</dbReference>
<evidence type="ECO:0000256" key="1">
    <source>
        <dbReference type="SAM" id="Coils"/>
    </source>
</evidence>
<sequence>MSHSDAKGTRDALIGQLVYFDEQVSSFLDEYSDSARQDRVKLRKLIERYQRKLQDVTSRNDDRLDESLRSVVLIGSSVKIEFPEDSIVETYTLAFPEHIDPDQNRISFLSPLGISLLLGSIADTVTVEGPGGNYVVHVQEVNFAENAVYAMP</sequence>
<comment type="caution">
    <text evidence="3">The sequence shown here is derived from an EMBL/GenBank/DDBJ whole genome shotgun (WGS) entry which is preliminary data.</text>
</comment>
<dbReference type="InterPro" id="IPR036953">
    <property type="entry name" value="GreA/GreB_C_sf"/>
</dbReference>
<dbReference type="Proteomes" id="UP000639396">
    <property type="component" value="Unassembled WGS sequence"/>
</dbReference>
<evidence type="ECO:0000259" key="2">
    <source>
        <dbReference type="Pfam" id="PF01272"/>
    </source>
</evidence>
<keyword evidence="4" id="KW-1185">Reference proteome</keyword>
<protein>
    <submittedName>
        <fullName evidence="3">GreA/GreB family elongation factor</fullName>
    </submittedName>
</protein>
<name>A0A927C6R5_9BACL</name>
<dbReference type="GO" id="GO:0032784">
    <property type="term" value="P:regulation of DNA-templated transcription elongation"/>
    <property type="evidence" value="ECO:0007669"/>
    <property type="project" value="InterPro"/>
</dbReference>
<gene>
    <name evidence="3" type="ORF">IDH45_07865</name>
</gene>
<evidence type="ECO:0000313" key="4">
    <source>
        <dbReference type="Proteomes" id="UP000639396"/>
    </source>
</evidence>
<organism evidence="3 4">
    <name type="scientific">Paenibacillus oceani</name>
    <dbReference type="NCBI Taxonomy" id="2772510"/>
    <lineage>
        <taxon>Bacteria</taxon>
        <taxon>Bacillati</taxon>
        <taxon>Bacillota</taxon>
        <taxon>Bacilli</taxon>
        <taxon>Bacillales</taxon>
        <taxon>Paenibacillaceae</taxon>
        <taxon>Paenibacillus</taxon>
    </lineage>
</organism>
<dbReference type="RefSeq" id="WP_190926286.1">
    <property type="nucleotide sequence ID" value="NZ_JACXJA010000007.1"/>
</dbReference>
<proteinExistence type="predicted"/>
<dbReference type="AlphaFoldDB" id="A0A927C6R5"/>
<dbReference type="GO" id="GO:0003746">
    <property type="term" value="F:translation elongation factor activity"/>
    <property type="evidence" value="ECO:0007669"/>
    <property type="project" value="UniProtKB-KW"/>
</dbReference>
<dbReference type="SUPFAM" id="SSF54534">
    <property type="entry name" value="FKBP-like"/>
    <property type="match status" value="1"/>
</dbReference>
<feature type="coiled-coil region" evidence="1">
    <location>
        <begin position="32"/>
        <end position="66"/>
    </location>
</feature>